<dbReference type="Pfam" id="PF11575">
    <property type="entry name" value="FhuF_C"/>
    <property type="match status" value="1"/>
</dbReference>
<gene>
    <name evidence="2" type="ORF">GCM10010507_13310</name>
</gene>
<name>A0A918TGH8_STRCJ</name>
<proteinExistence type="predicted"/>
<dbReference type="InterPro" id="IPR024726">
    <property type="entry name" value="FhuF_C"/>
</dbReference>
<dbReference type="EMBL" id="BMVB01000003">
    <property type="protein sequence ID" value="GHC40441.1"/>
    <property type="molecule type" value="Genomic_DNA"/>
</dbReference>
<reference evidence="2" key="1">
    <citation type="journal article" date="2014" name="Int. J. Syst. Evol. Microbiol.">
        <title>Complete genome sequence of Corynebacterium casei LMG S-19264T (=DSM 44701T), isolated from a smear-ripened cheese.</title>
        <authorList>
            <consortium name="US DOE Joint Genome Institute (JGI-PGF)"/>
            <person name="Walter F."/>
            <person name="Albersmeier A."/>
            <person name="Kalinowski J."/>
            <person name="Ruckert C."/>
        </authorList>
    </citation>
    <scope>NUCLEOTIDE SEQUENCE</scope>
    <source>
        <strain evidence="2">JCM 4633</strain>
    </source>
</reference>
<organism evidence="2 3">
    <name type="scientific">Streptomyces cinnamoneus</name>
    <name type="common">Streptoverticillium cinnamoneum</name>
    <dbReference type="NCBI Taxonomy" id="53446"/>
    <lineage>
        <taxon>Bacteria</taxon>
        <taxon>Bacillati</taxon>
        <taxon>Actinomycetota</taxon>
        <taxon>Actinomycetes</taxon>
        <taxon>Kitasatosporales</taxon>
        <taxon>Streptomycetaceae</taxon>
        <taxon>Streptomyces</taxon>
        <taxon>Streptomyces cinnamoneus group</taxon>
    </lineage>
</organism>
<evidence type="ECO:0000259" key="1">
    <source>
        <dbReference type="Pfam" id="PF11575"/>
    </source>
</evidence>
<reference evidence="2" key="2">
    <citation type="submission" date="2020-09" db="EMBL/GenBank/DDBJ databases">
        <authorList>
            <person name="Sun Q."/>
            <person name="Ohkuma M."/>
        </authorList>
    </citation>
    <scope>NUCLEOTIDE SEQUENCE</scope>
    <source>
        <strain evidence="2">JCM 4633</strain>
    </source>
</reference>
<protein>
    <recommendedName>
        <fullName evidence="1">Ferric siderophore reductase C-terminal domain-containing protein</fullName>
    </recommendedName>
</protein>
<evidence type="ECO:0000313" key="2">
    <source>
        <dbReference type="EMBL" id="GHC40441.1"/>
    </source>
</evidence>
<feature type="domain" description="Ferric siderophore reductase C-terminal" evidence="1">
    <location>
        <begin position="235"/>
        <end position="255"/>
    </location>
</feature>
<dbReference type="AlphaFoldDB" id="A0A918TGH8"/>
<dbReference type="GO" id="GO:0051537">
    <property type="term" value="F:2 iron, 2 sulfur cluster binding"/>
    <property type="evidence" value="ECO:0007669"/>
    <property type="project" value="InterPro"/>
</dbReference>
<evidence type="ECO:0000313" key="3">
    <source>
        <dbReference type="Proteomes" id="UP000646244"/>
    </source>
</evidence>
<dbReference type="Proteomes" id="UP000646244">
    <property type="component" value="Unassembled WGS sequence"/>
</dbReference>
<accession>A0A918TGH8</accession>
<sequence>MDVLRETYARLTDVLQPLVRLDVTSRAHGAQVTGERLVQDATLREWLVDMAGRRIADDHGVTPRRDVAALDVLHQYAFLATSAMSGPWFLERRVPWVGPDGIGYDAASGSLTVSPSYISCLPDDPAAGLPGVRVVADEEQLRTVLRHAVAHHLGPVLEEFRPLLRRGPRAVWGLATDELAESVWYVGRMTGQERRAVEAANVLLPGRTAPFVGVAGFRPAADAAEAATGEAARTRNTCCMWYTLGPEKVCVTCPRRKQG</sequence>
<comment type="caution">
    <text evidence="2">The sequence shown here is derived from an EMBL/GenBank/DDBJ whole genome shotgun (WGS) entry which is preliminary data.</text>
</comment>